<dbReference type="EMBL" id="NEDP02005124">
    <property type="protein sequence ID" value="OWF43338.1"/>
    <property type="molecule type" value="Genomic_DNA"/>
</dbReference>
<sequence length="413" mass="46637">MVRFSILVCSLLVVGVTYRVHVVMNRPIPIDIKDQTKVRILDEIGRISNHMLEIFLYFGIPIGAPVKFLVDSVFCCLVGSVTSHNDGVKIFDKTINDIPVRVFKPEGRALRGTYPTLMYIHGGGWTWLSVNSYTAFLIQLANKTGVLIIAPEYRKAPRHHFPAPYKDCENVMYHILLGKSGLPVDHHHVMVGGDGSGGNLAAAVAQKFRKKIFMQVLINPALQLLDLRTPSYRENCDVINGMTSPKRQIQHWLLYTRISATYTSNLIKNSHVSPEVRHSKLSNYVNSMSYLPPSLNITNKKTSKKHVYDFDSIEILKVILTNTTLSPMLQTHLNGIANAYVIASQYDVLRDEGIMYAARLSESDIKVKLKYYPSTFHGFLLFSTEGPFQLEDGVRGLQELSDFIRFQLRGYTS</sequence>
<dbReference type="InterPro" id="IPR050300">
    <property type="entry name" value="GDXG_lipolytic_enzyme"/>
</dbReference>
<feature type="signal peptide" evidence="3">
    <location>
        <begin position="1"/>
        <end position="19"/>
    </location>
</feature>
<feature type="domain" description="Alpha/beta hydrolase fold-3" evidence="4">
    <location>
        <begin position="321"/>
        <end position="380"/>
    </location>
</feature>
<evidence type="ECO:0000313" key="6">
    <source>
        <dbReference type="Proteomes" id="UP000242188"/>
    </source>
</evidence>
<evidence type="ECO:0000256" key="3">
    <source>
        <dbReference type="SAM" id="SignalP"/>
    </source>
</evidence>
<dbReference type="Proteomes" id="UP000242188">
    <property type="component" value="Unassembled WGS sequence"/>
</dbReference>
<dbReference type="InterPro" id="IPR013094">
    <property type="entry name" value="AB_hydrolase_3"/>
</dbReference>
<dbReference type="GO" id="GO:0016020">
    <property type="term" value="C:membrane"/>
    <property type="evidence" value="ECO:0007669"/>
    <property type="project" value="InterPro"/>
</dbReference>
<protein>
    <submittedName>
        <fullName evidence="5">Arylacetamide deacetylase</fullName>
    </submittedName>
</protein>
<dbReference type="Pfam" id="PF07859">
    <property type="entry name" value="Abhydrolase_3"/>
    <property type="match status" value="2"/>
</dbReference>
<evidence type="ECO:0000256" key="1">
    <source>
        <dbReference type="ARBA" id="ARBA00010515"/>
    </source>
</evidence>
<dbReference type="OrthoDB" id="408631at2759"/>
<keyword evidence="2" id="KW-0378">Hydrolase</keyword>
<comment type="caution">
    <text evidence="5">The sequence shown here is derived from an EMBL/GenBank/DDBJ whole genome shotgun (WGS) entry which is preliminary data.</text>
</comment>
<evidence type="ECO:0000313" key="5">
    <source>
        <dbReference type="EMBL" id="OWF43338.1"/>
    </source>
</evidence>
<dbReference type="Gene3D" id="3.40.50.1820">
    <property type="entry name" value="alpha/beta hydrolase"/>
    <property type="match status" value="1"/>
</dbReference>
<proteinExistence type="inferred from homology"/>
<dbReference type="InterPro" id="IPR029058">
    <property type="entry name" value="AB_hydrolase_fold"/>
</dbReference>
<keyword evidence="6" id="KW-1185">Reference proteome</keyword>
<dbReference type="STRING" id="6573.A0A210Q3K4"/>
<evidence type="ECO:0000259" key="4">
    <source>
        <dbReference type="Pfam" id="PF07859"/>
    </source>
</evidence>
<reference evidence="5 6" key="1">
    <citation type="journal article" date="2017" name="Nat. Ecol. Evol.">
        <title>Scallop genome provides insights into evolution of bilaterian karyotype and development.</title>
        <authorList>
            <person name="Wang S."/>
            <person name="Zhang J."/>
            <person name="Jiao W."/>
            <person name="Li J."/>
            <person name="Xun X."/>
            <person name="Sun Y."/>
            <person name="Guo X."/>
            <person name="Huan P."/>
            <person name="Dong B."/>
            <person name="Zhang L."/>
            <person name="Hu X."/>
            <person name="Sun X."/>
            <person name="Wang J."/>
            <person name="Zhao C."/>
            <person name="Wang Y."/>
            <person name="Wang D."/>
            <person name="Huang X."/>
            <person name="Wang R."/>
            <person name="Lv J."/>
            <person name="Li Y."/>
            <person name="Zhang Z."/>
            <person name="Liu B."/>
            <person name="Lu W."/>
            <person name="Hui Y."/>
            <person name="Liang J."/>
            <person name="Zhou Z."/>
            <person name="Hou R."/>
            <person name="Li X."/>
            <person name="Liu Y."/>
            <person name="Li H."/>
            <person name="Ning X."/>
            <person name="Lin Y."/>
            <person name="Zhao L."/>
            <person name="Xing Q."/>
            <person name="Dou J."/>
            <person name="Li Y."/>
            <person name="Mao J."/>
            <person name="Guo H."/>
            <person name="Dou H."/>
            <person name="Li T."/>
            <person name="Mu C."/>
            <person name="Jiang W."/>
            <person name="Fu Q."/>
            <person name="Fu X."/>
            <person name="Miao Y."/>
            <person name="Liu J."/>
            <person name="Yu Q."/>
            <person name="Li R."/>
            <person name="Liao H."/>
            <person name="Li X."/>
            <person name="Kong Y."/>
            <person name="Jiang Z."/>
            <person name="Chourrout D."/>
            <person name="Li R."/>
            <person name="Bao Z."/>
        </authorList>
    </citation>
    <scope>NUCLEOTIDE SEQUENCE [LARGE SCALE GENOMIC DNA]</scope>
    <source>
        <strain evidence="5 6">PY_sf001</strain>
    </source>
</reference>
<dbReference type="SUPFAM" id="SSF53474">
    <property type="entry name" value="alpha/beta-Hydrolases"/>
    <property type="match status" value="1"/>
</dbReference>
<dbReference type="PIRSF" id="PIRSF037251">
    <property type="entry name" value="Arylacetamide_deacetylase"/>
    <property type="match status" value="1"/>
</dbReference>
<feature type="domain" description="Alpha/beta hydrolase fold-3" evidence="4">
    <location>
        <begin position="117"/>
        <end position="264"/>
    </location>
</feature>
<feature type="chain" id="PRO_5011990197" evidence="3">
    <location>
        <begin position="20"/>
        <end position="413"/>
    </location>
</feature>
<organism evidence="5 6">
    <name type="scientific">Mizuhopecten yessoensis</name>
    <name type="common">Japanese scallop</name>
    <name type="synonym">Patinopecten yessoensis</name>
    <dbReference type="NCBI Taxonomy" id="6573"/>
    <lineage>
        <taxon>Eukaryota</taxon>
        <taxon>Metazoa</taxon>
        <taxon>Spiralia</taxon>
        <taxon>Lophotrochozoa</taxon>
        <taxon>Mollusca</taxon>
        <taxon>Bivalvia</taxon>
        <taxon>Autobranchia</taxon>
        <taxon>Pteriomorphia</taxon>
        <taxon>Pectinida</taxon>
        <taxon>Pectinoidea</taxon>
        <taxon>Pectinidae</taxon>
        <taxon>Mizuhopecten</taxon>
    </lineage>
</organism>
<evidence type="ECO:0000256" key="2">
    <source>
        <dbReference type="ARBA" id="ARBA00022801"/>
    </source>
</evidence>
<gene>
    <name evidence="5" type="ORF">KP79_PYT13542</name>
</gene>
<dbReference type="GO" id="GO:0052689">
    <property type="term" value="F:carboxylic ester hydrolase activity"/>
    <property type="evidence" value="ECO:0007669"/>
    <property type="project" value="InterPro"/>
</dbReference>
<dbReference type="PANTHER" id="PTHR48081:SF8">
    <property type="entry name" value="ALPHA_BETA HYDROLASE FOLD-3 DOMAIN-CONTAINING PROTEIN-RELATED"/>
    <property type="match status" value="1"/>
</dbReference>
<dbReference type="InterPro" id="IPR017157">
    <property type="entry name" value="Arylacetamide_deacetylase"/>
</dbReference>
<dbReference type="PANTHER" id="PTHR48081">
    <property type="entry name" value="AB HYDROLASE SUPERFAMILY PROTEIN C4A8.06C"/>
    <property type="match status" value="1"/>
</dbReference>
<keyword evidence="3" id="KW-0732">Signal</keyword>
<accession>A0A210Q3K4</accession>
<dbReference type="AlphaFoldDB" id="A0A210Q3K4"/>
<comment type="similarity">
    <text evidence="1">Belongs to the 'GDXG' lipolytic enzyme family.</text>
</comment>
<name>A0A210Q3K4_MIZYE</name>